<evidence type="ECO:0000256" key="5">
    <source>
        <dbReference type="ARBA" id="ARBA00022839"/>
    </source>
</evidence>
<comment type="subunit">
    <text evidence="6">Heterooligomer composed of large and small subunits.</text>
</comment>
<comment type="catalytic activity">
    <reaction evidence="6">
        <text>Exonucleolytic cleavage in either 5'- to 3'- or 3'- to 5'-direction to yield nucleoside 5'-phosphates.</text>
        <dbReference type="EC" id="3.1.11.6"/>
    </reaction>
</comment>
<comment type="function">
    <text evidence="6">Bidirectionally degrades single-stranded DNA into large acid-insoluble oligonucleotides, which are then degraded further into small acid-soluble oligonucleotides.</text>
</comment>
<dbReference type="NCBIfam" id="NF002140">
    <property type="entry name" value="PRK00977.1-4"/>
    <property type="match status" value="1"/>
</dbReference>
<accession>A0A1W1X0P3</accession>
<dbReference type="GO" id="GO:0006308">
    <property type="term" value="P:DNA catabolic process"/>
    <property type="evidence" value="ECO:0007669"/>
    <property type="project" value="UniProtKB-UniRule"/>
</dbReference>
<sequence length="73" mass="8250">MANKSESYENMMAKLENIVSSIENGEMTLEDTMKNYEAGVSLCNKLYKYLNDAEGKIEILSGDKEKDFTGDEK</sequence>
<dbReference type="OrthoDB" id="1924430at2"/>
<keyword evidence="2 6" id="KW-0963">Cytoplasm</keyword>
<organism evidence="7 8">
    <name type="scientific">Clostridium acidisoli DSM 12555</name>
    <dbReference type="NCBI Taxonomy" id="1121291"/>
    <lineage>
        <taxon>Bacteria</taxon>
        <taxon>Bacillati</taxon>
        <taxon>Bacillota</taxon>
        <taxon>Clostridia</taxon>
        <taxon>Eubacteriales</taxon>
        <taxon>Clostridiaceae</taxon>
        <taxon>Clostridium</taxon>
    </lineage>
</organism>
<dbReference type="GO" id="GO:0009318">
    <property type="term" value="C:exodeoxyribonuclease VII complex"/>
    <property type="evidence" value="ECO:0007669"/>
    <property type="project" value="UniProtKB-UniRule"/>
</dbReference>
<evidence type="ECO:0000256" key="4">
    <source>
        <dbReference type="ARBA" id="ARBA00022801"/>
    </source>
</evidence>
<dbReference type="EMBL" id="FWXH01000002">
    <property type="protein sequence ID" value="SMC17536.1"/>
    <property type="molecule type" value="Genomic_DNA"/>
</dbReference>
<dbReference type="AlphaFoldDB" id="A0A1W1X0P3"/>
<keyword evidence="5 6" id="KW-0269">Exonuclease</keyword>
<dbReference type="InterPro" id="IPR003761">
    <property type="entry name" value="Exonuc_VII_S"/>
</dbReference>
<evidence type="ECO:0000256" key="6">
    <source>
        <dbReference type="HAMAP-Rule" id="MF_00337"/>
    </source>
</evidence>
<evidence type="ECO:0000256" key="1">
    <source>
        <dbReference type="ARBA" id="ARBA00009998"/>
    </source>
</evidence>
<dbReference type="GO" id="GO:0005829">
    <property type="term" value="C:cytosol"/>
    <property type="evidence" value="ECO:0007669"/>
    <property type="project" value="TreeGrafter"/>
</dbReference>
<evidence type="ECO:0000313" key="7">
    <source>
        <dbReference type="EMBL" id="SMC17536.1"/>
    </source>
</evidence>
<dbReference type="Gene3D" id="1.10.287.1040">
    <property type="entry name" value="Exonuclease VII, small subunit"/>
    <property type="match status" value="1"/>
</dbReference>
<dbReference type="NCBIfam" id="TIGR01280">
    <property type="entry name" value="xseB"/>
    <property type="match status" value="1"/>
</dbReference>
<dbReference type="InterPro" id="IPR037004">
    <property type="entry name" value="Exonuc_VII_ssu_sf"/>
</dbReference>
<gene>
    <name evidence="6" type="primary">xseB</name>
    <name evidence="7" type="ORF">SAMN02745134_00368</name>
</gene>
<keyword evidence="4 6" id="KW-0378">Hydrolase</keyword>
<reference evidence="7 8" key="1">
    <citation type="submission" date="2017-04" db="EMBL/GenBank/DDBJ databases">
        <authorList>
            <person name="Afonso C.L."/>
            <person name="Miller P.J."/>
            <person name="Scott M.A."/>
            <person name="Spackman E."/>
            <person name="Goraichik I."/>
            <person name="Dimitrov K.M."/>
            <person name="Suarez D.L."/>
            <person name="Swayne D.E."/>
        </authorList>
    </citation>
    <scope>NUCLEOTIDE SEQUENCE [LARGE SCALE GENOMIC DNA]</scope>
    <source>
        <strain evidence="7 8">DSM 12555</strain>
    </source>
</reference>
<name>A0A1W1X0P3_9CLOT</name>
<dbReference type="Proteomes" id="UP000192468">
    <property type="component" value="Unassembled WGS sequence"/>
</dbReference>
<comment type="similarity">
    <text evidence="1 6">Belongs to the XseB family.</text>
</comment>
<dbReference type="PANTHER" id="PTHR34137:SF1">
    <property type="entry name" value="EXODEOXYRIBONUCLEASE 7 SMALL SUBUNIT"/>
    <property type="match status" value="1"/>
</dbReference>
<proteinExistence type="inferred from homology"/>
<dbReference type="Pfam" id="PF02609">
    <property type="entry name" value="Exonuc_VII_S"/>
    <property type="match status" value="1"/>
</dbReference>
<dbReference type="GO" id="GO:0008855">
    <property type="term" value="F:exodeoxyribonuclease VII activity"/>
    <property type="evidence" value="ECO:0007669"/>
    <property type="project" value="UniProtKB-UniRule"/>
</dbReference>
<protein>
    <recommendedName>
        <fullName evidence="6">Exodeoxyribonuclease 7 small subunit</fullName>
        <ecNumber evidence="6">3.1.11.6</ecNumber>
    </recommendedName>
    <alternativeName>
        <fullName evidence="6">Exodeoxyribonuclease VII small subunit</fullName>
        <shortName evidence="6">Exonuclease VII small subunit</shortName>
    </alternativeName>
</protein>
<dbReference type="PIRSF" id="PIRSF006488">
    <property type="entry name" value="Exonuc_VII_S"/>
    <property type="match status" value="1"/>
</dbReference>
<dbReference type="PANTHER" id="PTHR34137">
    <property type="entry name" value="EXODEOXYRIBONUCLEASE 7 SMALL SUBUNIT"/>
    <property type="match status" value="1"/>
</dbReference>
<evidence type="ECO:0000313" key="8">
    <source>
        <dbReference type="Proteomes" id="UP000192468"/>
    </source>
</evidence>
<dbReference type="SUPFAM" id="SSF116842">
    <property type="entry name" value="XseB-like"/>
    <property type="match status" value="1"/>
</dbReference>
<keyword evidence="8" id="KW-1185">Reference proteome</keyword>
<dbReference type="RefSeq" id="WP_084113557.1">
    <property type="nucleotide sequence ID" value="NZ_FWXH01000002.1"/>
</dbReference>
<evidence type="ECO:0000256" key="2">
    <source>
        <dbReference type="ARBA" id="ARBA00022490"/>
    </source>
</evidence>
<dbReference type="STRING" id="1121291.SAMN02745134_00368"/>
<evidence type="ECO:0000256" key="3">
    <source>
        <dbReference type="ARBA" id="ARBA00022722"/>
    </source>
</evidence>
<dbReference type="EC" id="3.1.11.6" evidence="6"/>
<dbReference type="HAMAP" id="MF_00337">
    <property type="entry name" value="Exonuc_7_S"/>
    <property type="match status" value="1"/>
</dbReference>
<comment type="subcellular location">
    <subcellularLocation>
        <location evidence="6">Cytoplasm</location>
    </subcellularLocation>
</comment>
<keyword evidence="3 6" id="KW-0540">Nuclease</keyword>